<dbReference type="Proteomes" id="UP001501447">
    <property type="component" value="Unassembled WGS sequence"/>
</dbReference>
<dbReference type="InterPro" id="IPR043917">
    <property type="entry name" value="DUF5753"/>
</dbReference>
<dbReference type="Gene3D" id="1.10.260.40">
    <property type="entry name" value="lambda repressor-like DNA-binding domains"/>
    <property type="match status" value="1"/>
</dbReference>
<proteinExistence type="predicted"/>
<dbReference type="InterPro" id="IPR001387">
    <property type="entry name" value="Cro/C1-type_HTH"/>
</dbReference>
<protein>
    <submittedName>
        <fullName evidence="2">Helix-turn-helix transcriptional regulator</fullName>
    </submittedName>
</protein>
<evidence type="ECO:0000259" key="1">
    <source>
        <dbReference type="Pfam" id="PF19054"/>
    </source>
</evidence>
<comment type="caution">
    <text evidence="2">The sequence shown here is derived from an EMBL/GenBank/DDBJ whole genome shotgun (WGS) entry which is preliminary data.</text>
</comment>
<accession>A0ABP6CT08</accession>
<dbReference type="EMBL" id="BAAARJ010000014">
    <property type="protein sequence ID" value="GAA2624238.1"/>
    <property type="molecule type" value="Genomic_DNA"/>
</dbReference>
<sequence>MARRSLNSRKLWVNHIAYAESCMDEPESRPGLQPLTARRLLANQLRENREKAGWSLSVLADKAHYDRSDLHKMELGQKLGPKHLISKLDGLYGTGNTLMLLWRLAKEEHVRDTYRAYMEMEASATVLHDYATSTVPGLLQTEAYARALVNTSPIWSQEEVETELTKRLARQERLSGDGALHYRAILDEACFCRVPPSQIWRDQLAHLADMADRPNVSLQVLPFASGLHNLSGANLSLLWQADGSNAAYQESSHTASVIVEPKEVATLRLSYDALRDAALTPGDSLTYIRRAVEEHTPCTAPDLTCAPRNGANPATATPTAGHA</sequence>
<dbReference type="CDD" id="cd00093">
    <property type="entry name" value="HTH_XRE"/>
    <property type="match status" value="1"/>
</dbReference>
<name>A0ABP6CT08_9ACTN</name>
<dbReference type="Pfam" id="PF19054">
    <property type="entry name" value="DUF5753"/>
    <property type="match status" value="1"/>
</dbReference>
<evidence type="ECO:0000313" key="2">
    <source>
        <dbReference type="EMBL" id="GAA2624238.1"/>
    </source>
</evidence>
<gene>
    <name evidence="2" type="ORF">GCM10009863_43380</name>
</gene>
<organism evidence="2 3">
    <name type="scientific">Streptomyces axinellae</name>
    <dbReference type="NCBI Taxonomy" id="552788"/>
    <lineage>
        <taxon>Bacteria</taxon>
        <taxon>Bacillati</taxon>
        <taxon>Actinomycetota</taxon>
        <taxon>Actinomycetes</taxon>
        <taxon>Kitasatosporales</taxon>
        <taxon>Streptomycetaceae</taxon>
        <taxon>Streptomyces</taxon>
    </lineage>
</organism>
<reference evidence="3" key="1">
    <citation type="journal article" date="2019" name="Int. J. Syst. Evol. Microbiol.">
        <title>The Global Catalogue of Microorganisms (GCM) 10K type strain sequencing project: providing services to taxonomists for standard genome sequencing and annotation.</title>
        <authorList>
            <consortium name="The Broad Institute Genomics Platform"/>
            <consortium name="The Broad Institute Genome Sequencing Center for Infectious Disease"/>
            <person name="Wu L."/>
            <person name="Ma J."/>
        </authorList>
    </citation>
    <scope>NUCLEOTIDE SEQUENCE [LARGE SCALE GENOMIC DNA]</scope>
    <source>
        <strain evidence="3">JCM 16373</strain>
    </source>
</reference>
<keyword evidence="3" id="KW-1185">Reference proteome</keyword>
<dbReference type="InterPro" id="IPR010982">
    <property type="entry name" value="Lambda_DNA-bd_dom_sf"/>
</dbReference>
<feature type="domain" description="DUF5753" evidence="1">
    <location>
        <begin position="114"/>
        <end position="290"/>
    </location>
</feature>
<dbReference type="SUPFAM" id="SSF47413">
    <property type="entry name" value="lambda repressor-like DNA-binding domains"/>
    <property type="match status" value="1"/>
</dbReference>
<dbReference type="Pfam" id="PF13560">
    <property type="entry name" value="HTH_31"/>
    <property type="match status" value="1"/>
</dbReference>
<evidence type="ECO:0000313" key="3">
    <source>
        <dbReference type="Proteomes" id="UP001501447"/>
    </source>
</evidence>